<feature type="compositionally biased region" description="Gly residues" evidence="4">
    <location>
        <begin position="488"/>
        <end position="528"/>
    </location>
</feature>
<dbReference type="SUPFAM" id="SSF101447">
    <property type="entry name" value="Formin homology 2 domain (FH2 domain)"/>
    <property type="match status" value="1"/>
</dbReference>
<dbReference type="STRING" id="1890364.A0A2P6MTF2"/>
<evidence type="ECO:0000313" key="7">
    <source>
        <dbReference type="EMBL" id="PRP74983.1"/>
    </source>
</evidence>
<feature type="domain" description="GBD/FH3" evidence="5">
    <location>
        <begin position="52"/>
        <end position="434"/>
    </location>
</feature>
<feature type="region of interest" description="Disordered" evidence="4">
    <location>
        <begin position="485"/>
        <end position="589"/>
    </location>
</feature>
<dbReference type="PROSITE" id="PS51444">
    <property type="entry name" value="FH2"/>
    <property type="match status" value="1"/>
</dbReference>
<dbReference type="Pfam" id="PF02181">
    <property type="entry name" value="FH2"/>
    <property type="match status" value="1"/>
</dbReference>
<feature type="compositionally biased region" description="Basic and acidic residues" evidence="4">
    <location>
        <begin position="963"/>
        <end position="989"/>
    </location>
</feature>
<dbReference type="EMBL" id="MDYQ01000421">
    <property type="protein sequence ID" value="PRP74983.1"/>
    <property type="molecule type" value="Genomic_DNA"/>
</dbReference>
<dbReference type="SMART" id="SM00498">
    <property type="entry name" value="FH2"/>
    <property type="match status" value="1"/>
</dbReference>
<organism evidence="7 8">
    <name type="scientific">Planoprotostelium fungivorum</name>
    <dbReference type="NCBI Taxonomy" id="1890364"/>
    <lineage>
        <taxon>Eukaryota</taxon>
        <taxon>Amoebozoa</taxon>
        <taxon>Evosea</taxon>
        <taxon>Variosea</taxon>
        <taxon>Cavosteliida</taxon>
        <taxon>Cavosteliaceae</taxon>
        <taxon>Planoprotostelium</taxon>
    </lineage>
</organism>
<dbReference type="SUPFAM" id="SSF48371">
    <property type="entry name" value="ARM repeat"/>
    <property type="match status" value="1"/>
</dbReference>
<accession>A0A2P6MTF2</accession>
<dbReference type="InterPro" id="IPR015425">
    <property type="entry name" value="FH2_Formin"/>
</dbReference>
<dbReference type="InterPro" id="IPR014768">
    <property type="entry name" value="GBD/FH3_dom"/>
</dbReference>
<feature type="compositionally biased region" description="Basic and acidic residues" evidence="4">
    <location>
        <begin position="529"/>
        <end position="541"/>
    </location>
</feature>
<evidence type="ECO:0000256" key="2">
    <source>
        <dbReference type="ARBA" id="ARBA00023054"/>
    </source>
</evidence>
<evidence type="ECO:0008006" key="9">
    <source>
        <dbReference type="Google" id="ProtNLM"/>
    </source>
</evidence>
<dbReference type="Gene3D" id="1.20.58.2220">
    <property type="entry name" value="Formin, FH2 domain"/>
    <property type="match status" value="1"/>
</dbReference>
<dbReference type="PROSITE" id="PS51232">
    <property type="entry name" value="GBD_FH3"/>
    <property type="match status" value="1"/>
</dbReference>
<evidence type="ECO:0000259" key="6">
    <source>
        <dbReference type="PROSITE" id="PS51444"/>
    </source>
</evidence>
<dbReference type="InterPro" id="IPR010473">
    <property type="entry name" value="GTPase-bd"/>
</dbReference>
<comment type="similarity">
    <text evidence="1">Belongs to the formin homology family. Diaphanous subfamily.</text>
</comment>
<evidence type="ECO:0000256" key="1">
    <source>
        <dbReference type="ARBA" id="ARBA00008214"/>
    </source>
</evidence>
<name>A0A2P6MTF2_9EUKA</name>
<keyword evidence="3" id="KW-0009">Actin-binding</keyword>
<evidence type="ECO:0000259" key="5">
    <source>
        <dbReference type="PROSITE" id="PS51232"/>
    </source>
</evidence>
<dbReference type="InterPro" id="IPR011989">
    <property type="entry name" value="ARM-like"/>
</dbReference>
<dbReference type="InParanoid" id="A0A2P6MTF2"/>
<dbReference type="SMART" id="SM01140">
    <property type="entry name" value="Drf_GBD"/>
    <property type="match status" value="1"/>
</dbReference>
<comment type="caution">
    <text evidence="7">The sequence shown here is derived from an EMBL/GenBank/DDBJ whole genome shotgun (WGS) entry which is preliminary data.</text>
</comment>
<keyword evidence="8" id="KW-1185">Reference proteome</keyword>
<dbReference type="GO" id="GO:0031267">
    <property type="term" value="F:small GTPase binding"/>
    <property type="evidence" value="ECO:0007669"/>
    <property type="project" value="InterPro"/>
</dbReference>
<gene>
    <name evidence="7" type="ORF">PROFUN_07376</name>
</gene>
<dbReference type="InterPro" id="IPR010472">
    <property type="entry name" value="FH3_dom"/>
</dbReference>
<dbReference type="GO" id="GO:0045010">
    <property type="term" value="P:actin nucleation"/>
    <property type="evidence" value="ECO:0007669"/>
    <property type="project" value="UniProtKB-ARBA"/>
</dbReference>
<feature type="compositionally biased region" description="Pro residues" evidence="4">
    <location>
        <begin position="561"/>
        <end position="574"/>
    </location>
</feature>
<feature type="compositionally biased region" description="Basic and acidic residues" evidence="4">
    <location>
        <begin position="1038"/>
        <end position="1062"/>
    </location>
</feature>
<dbReference type="PANTHER" id="PTHR45725:SF1">
    <property type="entry name" value="DISHEVELLED ASSOCIATED ACTIVATOR OF MORPHOGENESIS, ISOFORM D"/>
    <property type="match status" value="1"/>
</dbReference>
<dbReference type="AlphaFoldDB" id="A0A2P6MTF2"/>
<dbReference type="Gene3D" id="1.25.10.10">
    <property type="entry name" value="Leucine-rich Repeat Variant"/>
    <property type="match status" value="1"/>
</dbReference>
<dbReference type="SMART" id="SM01139">
    <property type="entry name" value="Drf_FH3"/>
    <property type="match status" value="1"/>
</dbReference>
<dbReference type="Pfam" id="PF06371">
    <property type="entry name" value="Drf_GBD"/>
    <property type="match status" value="1"/>
</dbReference>
<feature type="region of interest" description="Disordered" evidence="4">
    <location>
        <begin position="1"/>
        <end position="56"/>
    </location>
</feature>
<dbReference type="InterPro" id="IPR016024">
    <property type="entry name" value="ARM-type_fold"/>
</dbReference>
<reference evidence="7 8" key="1">
    <citation type="journal article" date="2018" name="Genome Biol. Evol.">
        <title>Multiple Roots of Fruiting Body Formation in Amoebozoa.</title>
        <authorList>
            <person name="Hillmann F."/>
            <person name="Forbes G."/>
            <person name="Novohradska S."/>
            <person name="Ferling I."/>
            <person name="Riege K."/>
            <person name="Groth M."/>
            <person name="Westermann M."/>
            <person name="Marz M."/>
            <person name="Spaller T."/>
            <person name="Winckler T."/>
            <person name="Schaap P."/>
            <person name="Glockner G."/>
        </authorList>
    </citation>
    <scope>NUCLEOTIDE SEQUENCE [LARGE SCALE GENOMIC DNA]</scope>
    <source>
        <strain evidence="7 8">Jena</strain>
    </source>
</reference>
<feature type="domain" description="FH2" evidence="6">
    <location>
        <begin position="582"/>
        <end position="982"/>
    </location>
</feature>
<feature type="region of interest" description="Disordered" evidence="4">
    <location>
        <begin position="963"/>
        <end position="1062"/>
    </location>
</feature>
<dbReference type="InterPro" id="IPR051425">
    <property type="entry name" value="Formin_Homology"/>
</dbReference>
<dbReference type="OrthoDB" id="1104827at2759"/>
<proteinExistence type="inferred from homology"/>
<evidence type="ECO:0000256" key="4">
    <source>
        <dbReference type="SAM" id="MobiDB-lite"/>
    </source>
</evidence>
<sequence length="1062" mass="119512">MPLFGSKKDKEEKKEDKKKEDDKKSATLKRDKSKGSEPAPAPEASTMRKTSESMPDQQRLDALFKQVLVSQSFRSVNRLTRRETEVPADMQAPMLHWDNKRKWDMIKKYKSGLGKSGSEGGGTQKKIQNTPQFFVEALKLSPNVKVLNNIRNAMKGQPAAWLKEFIELRGLEYLVALMHDLEVQQEKSVQDQEMIAASLRCLGFIMTSETGLHAVIRSQLLPTVALNIDTQSKNIRLRVLEIMSMVCSSSEAGHNQVLTSFSHVQKVKREEARFQTLVAPLKGEEVEMAILMDTMVLINTMINTTKELEDRIALRGEFQALGLEEVFKRLDNIDKASNLETQVQIFLEENESDQSEVKDAYANMDIDIDDPVKIVKGLQRMLKGAPEMQNMLAIMRNLLRLSMKRDTDSALALKSFIIMEKFTRGVCLQKENIGFDADTKITLNALLNAQEGSAKMVELNKQVEELKKYKDQNQLLVKELNELKLKGRGGGGSGTGGGAYVGGTGNGEGEGVDGDGTGTGTGTGGDGAGRGDGHSSHHDPIDGESLSMENYSSSLYEDGMAPPPAPPMPPPPPGMQKMSSRSLTGAKPTRKMRMINWTKIPSSKLEGTIWEELESKNDEEIEKNIDFDEMESLFSTEQPQEEEKKVSENAVVTVVDSKKAQNVGIVLSRLHLTKEQVREAILRVDGDVLDGNTASQLANYAPTSEDFDNIAAFENRYAEASGPRPKLSSVDQMFETIRDIPRVKERLRCMNIRETLAVKILEMKHQIQLLCDAGDELRNSPLSSGIIQLILRMGNFVNSGTFRGAASGFKIDILGELWDMRSAKNPQLNFMIYLWDLVDQKFSHLQRFAEEIPSVYSAARLSFPTLMSDVKNVQSNLDLIQSEIKAIQNAPPMEGDLFLDSFENFYEVARQDADDALQRFEKGKENFQKILRAFGEDSTMLPEDFFGIWVKFLNNFERAGKEVRKKRAAEENKRKREERRRQREEANRIEDEEVDESAGEIMEQLREGGVRVVRKRIEGPKEETTQKESVQETPSSSSEDKMEEKVEEKKSEDTQELRKTDE</sequence>
<dbReference type="GO" id="GO:0003779">
    <property type="term" value="F:actin binding"/>
    <property type="evidence" value="ECO:0007669"/>
    <property type="project" value="UniProtKB-KW"/>
</dbReference>
<dbReference type="Pfam" id="PF06367">
    <property type="entry name" value="Drf_FH3"/>
    <property type="match status" value="1"/>
</dbReference>
<feature type="compositionally biased region" description="Basic and acidic residues" evidence="4">
    <location>
        <begin position="1"/>
        <end position="35"/>
    </location>
</feature>
<protein>
    <recommendedName>
        <fullName evidence="9">Actin binding protein</fullName>
    </recommendedName>
</protein>
<keyword evidence="2" id="KW-0175">Coiled coil</keyword>
<evidence type="ECO:0000256" key="3">
    <source>
        <dbReference type="ARBA" id="ARBA00023203"/>
    </source>
</evidence>
<feature type="compositionally biased region" description="Basic and acidic residues" evidence="4">
    <location>
        <begin position="1003"/>
        <end position="1030"/>
    </location>
</feature>
<dbReference type="InterPro" id="IPR042201">
    <property type="entry name" value="FH2_Formin_sf"/>
</dbReference>
<dbReference type="PANTHER" id="PTHR45725">
    <property type="entry name" value="FORMIN HOMOLOGY 2 FAMILY MEMBER"/>
    <property type="match status" value="1"/>
</dbReference>
<evidence type="ECO:0000313" key="8">
    <source>
        <dbReference type="Proteomes" id="UP000241769"/>
    </source>
</evidence>
<dbReference type="Proteomes" id="UP000241769">
    <property type="component" value="Unassembled WGS sequence"/>
</dbReference>